<protein>
    <submittedName>
        <fullName evidence="2">Acetylcholine regulator unc-18</fullName>
    </submittedName>
</protein>
<dbReference type="GO" id="GO:0016192">
    <property type="term" value="P:vesicle-mediated transport"/>
    <property type="evidence" value="ECO:0007669"/>
    <property type="project" value="InterPro"/>
</dbReference>
<dbReference type="InterPro" id="IPR001619">
    <property type="entry name" value="Sec1-like"/>
</dbReference>
<reference evidence="2" key="1">
    <citation type="submission" date="2021-06" db="EMBL/GenBank/DDBJ databases">
        <title>Parelaphostrongylus tenuis whole genome reference sequence.</title>
        <authorList>
            <person name="Garwood T.J."/>
            <person name="Larsen P.A."/>
            <person name="Fountain-Jones N.M."/>
            <person name="Garbe J.R."/>
            <person name="Macchietto M.G."/>
            <person name="Kania S.A."/>
            <person name="Gerhold R.W."/>
            <person name="Richards J.E."/>
            <person name="Wolf T.M."/>
        </authorList>
    </citation>
    <scope>NUCLEOTIDE SEQUENCE</scope>
    <source>
        <strain evidence="2">MNPRO001-30</strain>
        <tissue evidence="2">Meninges</tissue>
    </source>
</reference>
<name>A0AAD5MUD5_PARTN</name>
<dbReference type="InterPro" id="IPR043127">
    <property type="entry name" value="Sec-1-like_dom3a"/>
</dbReference>
<evidence type="ECO:0000313" key="2">
    <source>
        <dbReference type="EMBL" id="KAJ1354907.1"/>
    </source>
</evidence>
<dbReference type="Pfam" id="PF00995">
    <property type="entry name" value="Sec1"/>
    <property type="match status" value="1"/>
</dbReference>
<dbReference type="AlphaFoldDB" id="A0AAD5MUD5"/>
<dbReference type="InterPro" id="IPR036045">
    <property type="entry name" value="Sec1-like_sf"/>
</dbReference>
<comment type="caution">
    <text evidence="2">The sequence shown here is derived from an EMBL/GenBank/DDBJ whole genome shotgun (WGS) entry which is preliminary data.</text>
</comment>
<dbReference type="PANTHER" id="PTHR11679">
    <property type="entry name" value="VESICLE PROTEIN SORTING-ASSOCIATED"/>
    <property type="match status" value="1"/>
</dbReference>
<keyword evidence="3" id="KW-1185">Reference proteome</keyword>
<dbReference type="Gene3D" id="3.90.830.10">
    <property type="entry name" value="Syntaxin Binding Protein 1, Chain A, domain 2"/>
    <property type="match status" value="1"/>
</dbReference>
<dbReference type="SUPFAM" id="SSF56815">
    <property type="entry name" value="Sec1/munc18-like (SM) proteins"/>
    <property type="match status" value="1"/>
</dbReference>
<dbReference type="Proteomes" id="UP001196413">
    <property type="component" value="Unassembled WGS sequence"/>
</dbReference>
<gene>
    <name evidence="2" type="primary">UNC18_2</name>
    <name evidence="2" type="ORF">KIN20_011996</name>
</gene>
<sequence length="80" mass="9317">MKEIVGKNRGFDGLIPLLHELTLQAMCYDLLGIENDVHRYETDGNDCVDKEMLLVWTKDDLWVNTRHEFIAILSHESQND</sequence>
<proteinExistence type="inferred from homology"/>
<comment type="similarity">
    <text evidence="1">Belongs to the STXBP/unc-18/SEC1 family.</text>
</comment>
<organism evidence="2 3">
    <name type="scientific">Parelaphostrongylus tenuis</name>
    <name type="common">Meningeal worm</name>
    <dbReference type="NCBI Taxonomy" id="148309"/>
    <lineage>
        <taxon>Eukaryota</taxon>
        <taxon>Metazoa</taxon>
        <taxon>Ecdysozoa</taxon>
        <taxon>Nematoda</taxon>
        <taxon>Chromadorea</taxon>
        <taxon>Rhabditida</taxon>
        <taxon>Rhabditina</taxon>
        <taxon>Rhabditomorpha</taxon>
        <taxon>Strongyloidea</taxon>
        <taxon>Metastrongylidae</taxon>
        <taxon>Parelaphostrongylus</taxon>
    </lineage>
</organism>
<evidence type="ECO:0000313" key="3">
    <source>
        <dbReference type="Proteomes" id="UP001196413"/>
    </source>
</evidence>
<evidence type="ECO:0000256" key="1">
    <source>
        <dbReference type="ARBA" id="ARBA00009884"/>
    </source>
</evidence>
<accession>A0AAD5MUD5</accession>
<dbReference type="EMBL" id="JAHQIW010002276">
    <property type="protein sequence ID" value="KAJ1354907.1"/>
    <property type="molecule type" value="Genomic_DNA"/>
</dbReference>